<dbReference type="Proteomes" id="UP001059041">
    <property type="component" value="Linkage Group LG16"/>
</dbReference>
<feature type="non-terminal residue" evidence="1">
    <location>
        <position position="97"/>
    </location>
</feature>
<organism evidence="1 2">
    <name type="scientific">Triplophysa rosa</name>
    <name type="common">Cave loach</name>
    <dbReference type="NCBI Taxonomy" id="992332"/>
    <lineage>
        <taxon>Eukaryota</taxon>
        <taxon>Metazoa</taxon>
        <taxon>Chordata</taxon>
        <taxon>Craniata</taxon>
        <taxon>Vertebrata</taxon>
        <taxon>Euteleostomi</taxon>
        <taxon>Actinopterygii</taxon>
        <taxon>Neopterygii</taxon>
        <taxon>Teleostei</taxon>
        <taxon>Ostariophysi</taxon>
        <taxon>Cypriniformes</taxon>
        <taxon>Nemacheilidae</taxon>
        <taxon>Triplophysa</taxon>
    </lineage>
</organism>
<keyword evidence="2" id="KW-1185">Reference proteome</keyword>
<name>A0A9W7WGU8_TRIRA</name>
<dbReference type="EMBL" id="JAFHDT010000016">
    <property type="protein sequence ID" value="KAI7798814.1"/>
    <property type="molecule type" value="Genomic_DNA"/>
</dbReference>
<protein>
    <submittedName>
        <fullName evidence="1">Uncharacterized protein</fullName>
    </submittedName>
</protein>
<dbReference type="AlphaFoldDB" id="A0A9W7WGU8"/>
<proteinExistence type="predicted"/>
<accession>A0A9W7WGU8</accession>
<comment type="caution">
    <text evidence="1">The sequence shown here is derived from an EMBL/GenBank/DDBJ whole genome shotgun (WGS) entry which is preliminary data.</text>
</comment>
<gene>
    <name evidence="1" type="ORF">IRJ41_015859</name>
</gene>
<evidence type="ECO:0000313" key="2">
    <source>
        <dbReference type="Proteomes" id="UP001059041"/>
    </source>
</evidence>
<evidence type="ECO:0000313" key="1">
    <source>
        <dbReference type="EMBL" id="KAI7798814.1"/>
    </source>
</evidence>
<feature type="non-terminal residue" evidence="1">
    <location>
        <position position="1"/>
    </location>
</feature>
<reference evidence="1" key="1">
    <citation type="submission" date="2021-02" db="EMBL/GenBank/DDBJ databases">
        <title>Comparative genomics reveals that relaxation of natural selection precedes convergent phenotypic evolution of cavefish.</title>
        <authorList>
            <person name="Peng Z."/>
        </authorList>
    </citation>
    <scope>NUCLEOTIDE SEQUENCE</scope>
    <source>
        <tissue evidence="1">Muscle</tissue>
    </source>
</reference>
<sequence length="97" mass="10508">DIAIETVSASWRVTHCGQEGKRRDEKGKIEETCDRMKEGSCNVILRCCNLTDTGQCCGAMCLLEVFGWTSFYLSACIPSLSPLSITVNSVPSLGKGT</sequence>